<keyword evidence="3" id="KW-0012">Acyltransferase</keyword>
<accession>A0A2U8FP32</accession>
<evidence type="ECO:0000313" key="4">
    <source>
        <dbReference type="Proteomes" id="UP000244892"/>
    </source>
</evidence>
<protein>
    <submittedName>
        <fullName evidence="3">Acyltransferase</fullName>
    </submittedName>
</protein>
<proteinExistence type="predicted"/>
<dbReference type="PANTHER" id="PTHR23028">
    <property type="entry name" value="ACETYLTRANSFERASE"/>
    <property type="match status" value="1"/>
</dbReference>
<sequence>MTAGLFSFRHANRLVTKSAVACLACKKPLASRHLAMQALPAPDARSTMRRMLAAPLPTSATHHVGALDGLRGLAAFWVFLSHVQILCGMRAVPVLAWGDLAVDLFMMISGFLMAHNALTRQGREPWENAATWRTFWGRRFFRIAPAYYLLLAVALACGPLLGHYREAIAGPFPDTMTSRDRYGDASLANVLHHVTFVFGLRPDYAFRTPLPDWSIGLEMQFYAVFPVLMLALGRTFSLRRHLLVLGAGLGVWGLLWGYASRFPMPAFLPMKLHVFLLGMALARARLPGSGLGPWWMVAVVCGVEMARHPDVHGLAFALVAGGFGVLVAGSDRWPLLTPIRRWLSSAPGRRAGDYAYSFYLVHLLVLLPVAGTLVSIAGYLTLPAWSRFAICAVLAGGVSLGLCMLLHRYVEQPGIAWGKRWLGRRARVLPAASG</sequence>
<feature type="transmembrane region" description="Helical" evidence="1">
    <location>
        <begin position="314"/>
        <end position="335"/>
    </location>
</feature>
<dbReference type="PANTHER" id="PTHR23028:SF53">
    <property type="entry name" value="ACYL_TRANSF_3 DOMAIN-CONTAINING PROTEIN"/>
    <property type="match status" value="1"/>
</dbReference>
<evidence type="ECO:0000259" key="2">
    <source>
        <dbReference type="Pfam" id="PF01757"/>
    </source>
</evidence>
<reference evidence="3 4" key="1">
    <citation type="submission" date="2018-05" db="EMBL/GenBank/DDBJ databases">
        <title>complete genome sequence of Aquabacterium olei NBRC 110486.</title>
        <authorList>
            <person name="Tang B."/>
            <person name="Chang J."/>
            <person name="Zhang L."/>
            <person name="Yang H."/>
        </authorList>
    </citation>
    <scope>NUCLEOTIDE SEQUENCE [LARGE SCALE GENOMIC DNA]</scope>
    <source>
        <strain evidence="3 4">NBRC 110486</strain>
    </source>
</reference>
<dbReference type="KEGG" id="aon:DEH84_04535"/>
<dbReference type="GO" id="GO:0016747">
    <property type="term" value="F:acyltransferase activity, transferring groups other than amino-acyl groups"/>
    <property type="evidence" value="ECO:0007669"/>
    <property type="project" value="InterPro"/>
</dbReference>
<feature type="transmembrane region" description="Helical" evidence="1">
    <location>
        <begin position="140"/>
        <end position="161"/>
    </location>
</feature>
<organism evidence="3 4">
    <name type="scientific">Aquabacterium olei</name>
    <dbReference type="NCBI Taxonomy" id="1296669"/>
    <lineage>
        <taxon>Bacteria</taxon>
        <taxon>Pseudomonadati</taxon>
        <taxon>Pseudomonadota</taxon>
        <taxon>Betaproteobacteria</taxon>
        <taxon>Burkholderiales</taxon>
        <taxon>Aquabacterium</taxon>
    </lineage>
</organism>
<name>A0A2U8FP32_9BURK</name>
<feature type="transmembrane region" description="Helical" evidence="1">
    <location>
        <begin position="213"/>
        <end position="233"/>
    </location>
</feature>
<feature type="transmembrane region" description="Helical" evidence="1">
    <location>
        <begin position="242"/>
        <end position="260"/>
    </location>
</feature>
<evidence type="ECO:0000256" key="1">
    <source>
        <dbReference type="SAM" id="Phobius"/>
    </source>
</evidence>
<dbReference type="InterPro" id="IPR002656">
    <property type="entry name" value="Acyl_transf_3_dom"/>
</dbReference>
<keyword evidence="1" id="KW-0472">Membrane</keyword>
<dbReference type="GO" id="GO:0016020">
    <property type="term" value="C:membrane"/>
    <property type="evidence" value="ECO:0007669"/>
    <property type="project" value="TreeGrafter"/>
</dbReference>
<evidence type="ECO:0000313" key="3">
    <source>
        <dbReference type="EMBL" id="AWI52769.1"/>
    </source>
</evidence>
<keyword evidence="1" id="KW-0812">Transmembrane</keyword>
<dbReference type="Proteomes" id="UP000244892">
    <property type="component" value="Chromosome"/>
</dbReference>
<feature type="transmembrane region" description="Helical" evidence="1">
    <location>
        <begin position="356"/>
        <end position="379"/>
    </location>
</feature>
<feature type="transmembrane region" description="Helical" evidence="1">
    <location>
        <begin position="100"/>
        <end position="119"/>
    </location>
</feature>
<feature type="transmembrane region" description="Helical" evidence="1">
    <location>
        <begin position="385"/>
        <end position="410"/>
    </location>
</feature>
<dbReference type="EMBL" id="CP029210">
    <property type="protein sequence ID" value="AWI52769.1"/>
    <property type="molecule type" value="Genomic_DNA"/>
</dbReference>
<dbReference type="AlphaFoldDB" id="A0A2U8FP32"/>
<keyword evidence="1" id="KW-1133">Transmembrane helix</keyword>
<keyword evidence="3" id="KW-0808">Transferase</keyword>
<dbReference type="InterPro" id="IPR050879">
    <property type="entry name" value="Acyltransferase_3"/>
</dbReference>
<gene>
    <name evidence="3" type="ORF">DEH84_04535</name>
</gene>
<dbReference type="Pfam" id="PF01757">
    <property type="entry name" value="Acyl_transf_3"/>
    <property type="match status" value="1"/>
</dbReference>
<dbReference type="GO" id="GO:0009103">
    <property type="term" value="P:lipopolysaccharide biosynthetic process"/>
    <property type="evidence" value="ECO:0007669"/>
    <property type="project" value="TreeGrafter"/>
</dbReference>
<feature type="domain" description="Acyltransferase 3" evidence="2">
    <location>
        <begin position="66"/>
        <end position="398"/>
    </location>
</feature>
<keyword evidence="4" id="KW-1185">Reference proteome</keyword>